<gene>
    <name evidence="1" type="ORF">PSYICH_LOCUS168</name>
</gene>
<dbReference type="AlphaFoldDB" id="A0A9P0C9J6"/>
<evidence type="ECO:0008006" key="3">
    <source>
        <dbReference type="Google" id="ProtNLM"/>
    </source>
</evidence>
<dbReference type="SUPFAM" id="SSF53098">
    <property type="entry name" value="Ribonuclease H-like"/>
    <property type="match status" value="1"/>
</dbReference>
<keyword evidence="2" id="KW-1185">Reference proteome</keyword>
<accession>A0A9P0C9J6</accession>
<dbReference type="PANTHER" id="PTHR45749">
    <property type="match status" value="1"/>
</dbReference>
<sequence length="110" mass="12213">MLSLKRVEVKESFIAFNPILDSTGEGIYTFVTEILKKLNLDIKNIRGQGYDNGANMKGKHVGLQKRILDANPRAFFVPCAAHTLNLTVNDASKVSDATINFFNPQKGEML</sequence>
<evidence type="ECO:0000313" key="1">
    <source>
        <dbReference type="EMBL" id="CAH1099492.1"/>
    </source>
</evidence>
<reference evidence="1" key="1">
    <citation type="submission" date="2022-01" db="EMBL/GenBank/DDBJ databases">
        <authorList>
            <person name="King R."/>
        </authorList>
    </citation>
    <scope>NUCLEOTIDE SEQUENCE</scope>
</reference>
<dbReference type="InterPro" id="IPR012337">
    <property type="entry name" value="RNaseH-like_sf"/>
</dbReference>
<protein>
    <recommendedName>
        <fullName evidence="3">DUF4371 domain-containing protein</fullName>
    </recommendedName>
</protein>
<proteinExistence type="predicted"/>
<evidence type="ECO:0000313" key="2">
    <source>
        <dbReference type="Proteomes" id="UP001153636"/>
    </source>
</evidence>
<dbReference type="Proteomes" id="UP001153636">
    <property type="component" value="Chromosome 1"/>
</dbReference>
<dbReference type="EMBL" id="OV651813">
    <property type="protein sequence ID" value="CAH1099492.1"/>
    <property type="molecule type" value="Genomic_DNA"/>
</dbReference>
<dbReference type="OrthoDB" id="6783070at2759"/>
<dbReference type="PANTHER" id="PTHR45749:SF35">
    <property type="entry name" value="AC-LIKE TRANSPOSASE-RELATED"/>
    <property type="match status" value="1"/>
</dbReference>
<organism evidence="1 2">
    <name type="scientific">Psylliodes chrysocephalus</name>
    <dbReference type="NCBI Taxonomy" id="3402493"/>
    <lineage>
        <taxon>Eukaryota</taxon>
        <taxon>Metazoa</taxon>
        <taxon>Ecdysozoa</taxon>
        <taxon>Arthropoda</taxon>
        <taxon>Hexapoda</taxon>
        <taxon>Insecta</taxon>
        <taxon>Pterygota</taxon>
        <taxon>Neoptera</taxon>
        <taxon>Endopterygota</taxon>
        <taxon>Coleoptera</taxon>
        <taxon>Polyphaga</taxon>
        <taxon>Cucujiformia</taxon>
        <taxon>Chrysomeloidea</taxon>
        <taxon>Chrysomelidae</taxon>
        <taxon>Galerucinae</taxon>
        <taxon>Alticini</taxon>
        <taxon>Psylliodes</taxon>
    </lineage>
</organism>
<name>A0A9P0C9J6_9CUCU</name>